<proteinExistence type="predicted"/>
<feature type="domain" description="Ionotropic glutamate receptor L-glutamate and glycine-binding" evidence="13">
    <location>
        <begin position="153"/>
        <end position="221"/>
    </location>
</feature>
<evidence type="ECO:0000313" key="15">
    <source>
        <dbReference type="RefSeq" id="XP_017768954.1"/>
    </source>
</evidence>
<keyword evidence="3" id="KW-1003">Cell membrane</keyword>
<name>A0ABM1M304_NICVS</name>
<dbReference type="GeneID" id="108557082"/>
<keyword evidence="10" id="KW-1071">Ligand-gated ion channel</keyword>
<dbReference type="Gene3D" id="1.10.287.70">
    <property type="match status" value="1"/>
</dbReference>
<dbReference type="Proteomes" id="UP000695000">
    <property type="component" value="Unplaced"/>
</dbReference>
<evidence type="ECO:0000256" key="5">
    <source>
        <dbReference type="ARBA" id="ARBA00022989"/>
    </source>
</evidence>
<keyword evidence="5 12" id="KW-1133">Transmembrane helix</keyword>
<keyword evidence="8" id="KW-0675">Receptor</keyword>
<reference evidence="15" key="1">
    <citation type="submission" date="2025-08" db="UniProtKB">
        <authorList>
            <consortium name="RefSeq"/>
        </authorList>
    </citation>
    <scope>IDENTIFICATION</scope>
    <source>
        <tissue evidence="15">Whole Larva</tissue>
    </source>
</reference>
<protein>
    <submittedName>
        <fullName evidence="15">Uncharacterized protein LOC108557082</fullName>
    </submittedName>
</protein>
<feature type="transmembrane region" description="Helical" evidence="12">
    <location>
        <begin position="239"/>
        <end position="258"/>
    </location>
</feature>
<dbReference type="InterPro" id="IPR019594">
    <property type="entry name" value="Glu/Gly-bd"/>
</dbReference>
<evidence type="ECO:0000256" key="2">
    <source>
        <dbReference type="ARBA" id="ARBA00022448"/>
    </source>
</evidence>
<evidence type="ECO:0000256" key="12">
    <source>
        <dbReference type="SAM" id="Phobius"/>
    </source>
</evidence>
<dbReference type="InterPro" id="IPR052192">
    <property type="entry name" value="Insect_Ionotropic_Sensory_Rcpt"/>
</dbReference>
<comment type="subcellular location">
    <subcellularLocation>
        <location evidence="1">Cell membrane</location>
        <topology evidence="1">Multi-pass membrane protein</topology>
    </subcellularLocation>
</comment>
<keyword evidence="14" id="KW-1185">Reference proteome</keyword>
<sequence length="428" mass="50155">MENCKSSWNLFKFANEHNMLRLFQRYLLIINEVEFSDFLEEIKMYNLFVNNEVWIARRSLTDYKLYSPYKIKNDTEMILEYGGRWSEKSGWNRMELLPTSTRRKDLKFLPFKFGIVLDDLNTLNHLYDFRYPEIDLFSKQTIGPVSTLFDYCNMSVTLVRTNTYGYYIKETDSWNGLIGQIMTGEFNVFIGSSMVFSTNRLSVVDFLTMLNPLEVIFVYRKAPLSNVKNIFFVSFKKQLWYALFGLLAILGIGFYLVLKFAELVKDKYTVSDAVLLDLEMLCQQGTMFEPRSLSYQILMFFGLTALMTTKKFDSIQDLYNSRFKVIAHNTSYMKFILSGTRDKFLNQFYELKIGYDSPFVSKENCVEKLRQGGTAIFGEVLILYNLATKYYTERELCSLQEMIGFVKTGIGYNPLPKGTPFRKMFRIA</sequence>
<dbReference type="Gene3D" id="3.40.190.10">
    <property type="entry name" value="Periplasmic binding protein-like II"/>
    <property type="match status" value="1"/>
</dbReference>
<evidence type="ECO:0000256" key="6">
    <source>
        <dbReference type="ARBA" id="ARBA00023065"/>
    </source>
</evidence>
<dbReference type="Pfam" id="PF10613">
    <property type="entry name" value="Lig_chan-Glu_bd"/>
    <property type="match status" value="1"/>
</dbReference>
<evidence type="ECO:0000256" key="11">
    <source>
        <dbReference type="ARBA" id="ARBA00023303"/>
    </source>
</evidence>
<evidence type="ECO:0000259" key="13">
    <source>
        <dbReference type="Pfam" id="PF10613"/>
    </source>
</evidence>
<keyword evidence="11" id="KW-0407">Ion channel</keyword>
<keyword evidence="9" id="KW-0325">Glycoprotein</keyword>
<evidence type="ECO:0000256" key="8">
    <source>
        <dbReference type="ARBA" id="ARBA00023170"/>
    </source>
</evidence>
<evidence type="ECO:0000256" key="3">
    <source>
        <dbReference type="ARBA" id="ARBA00022475"/>
    </source>
</evidence>
<evidence type="ECO:0000256" key="10">
    <source>
        <dbReference type="ARBA" id="ARBA00023286"/>
    </source>
</evidence>
<keyword evidence="4 12" id="KW-0812">Transmembrane</keyword>
<dbReference type="RefSeq" id="XP_017768954.1">
    <property type="nucleotide sequence ID" value="XM_017913465.1"/>
</dbReference>
<organism evidence="14 15">
    <name type="scientific">Nicrophorus vespilloides</name>
    <name type="common">Boreal carrion beetle</name>
    <dbReference type="NCBI Taxonomy" id="110193"/>
    <lineage>
        <taxon>Eukaryota</taxon>
        <taxon>Metazoa</taxon>
        <taxon>Ecdysozoa</taxon>
        <taxon>Arthropoda</taxon>
        <taxon>Hexapoda</taxon>
        <taxon>Insecta</taxon>
        <taxon>Pterygota</taxon>
        <taxon>Neoptera</taxon>
        <taxon>Endopterygota</taxon>
        <taxon>Coleoptera</taxon>
        <taxon>Polyphaga</taxon>
        <taxon>Staphyliniformia</taxon>
        <taxon>Silphidae</taxon>
        <taxon>Nicrophorinae</taxon>
        <taxon>Nicrophorus</taxon>
    </lineage>
</organism>
<evidence type="ECO:0000256" key="7">
    <source>
        <dbReference type="ARBA" id="ARBA00023136"/>
    </source>
</evidence>
<keyword evidence="2" id="KW-0813">Transport</keyword>
<keyword evidence="6" id="KW-0406">Ion transport</keyword>
<dbReference type="PANTHER" id="PTHR42643">
    <property type="entry name" value="IONOTROPIC RECEPTOR 20A-RELATED"/>
    <property type="match status" value="1"/>
</dbReference>
<accession>A0ABM1M304</accession>
<evidence type="ECO:0000313" key="14">
    <source>
        <dbReference type="Proteomes" id="UP000695000"/>
    </source>
</evidence>
<evidence type="ECO:0000256" key="1">
    <source>
        <dbReference type="ARBA" id="ARBA00004651"/>
    </source>
</evidence>
<dbReference type="SUPFAM" id="SSF53850">
    <property type="entry name" value="Periplasmic binding protein-like II"/>
    <property type="match status" value="1"/>
</dbReference>
<evidence type="ECO:0000256" key="4">
    <source>
        <dbReference type="ARBA" id="ARBA00022692"/>
    </source>
</evidence>
<evidence type="ECO:0000256" key="9">
    <source>
        <dbReference type="ARBA" id="ARBA00023180"/>
    </source>
</evidence>
<dbReference type="PANTHER" id="PTHR42643:SF30">
    <property type="entry name" value="IONOTROPIC RECEPTOR 40A-RELATED"/>
    <property type="match status" value="1"/>
</dbReference>
<gene>
    <name evidence="15" type="primary">LOC108557082</name>
</gene>
<keyword evidence="7 12" id="KW-0472">Membrane</keyword>